<evidence type="ECO:0000256" key="2">
    <source>
        <dbReference type="ARBA" id="ARBA00023125"/>
    </source>
</evidence>
<dbReference type="InterPro" id="IPR050109">
    <property type="entry name" value="HTH-type_TetR-like_transc_reg"/>
</dbReference>
<dbReference type="InterPro" id="IPR023772">
    <property type="entry name" value="DNA-bd_HTH_TetR-type_CS"/>
</dbReference>
<dbReference type="SUPFAM" id="SSF48498">
    <property type="entry name" value="Tetracyclin repressor-like, C-terminal domain"/>
    <property type="match status" value="1"/>
</dbReference>
<keyword evidence="2 4" id="KW-0238">DNA-binding</keyword>
<organism evidence="7 8">
    <name type="scientific">Rathayibacter tanaceti</name>
    <dbReference type="NCBI Taxonomy" id="1671680"/>
    <lineage>
        <taxon>Bacteria</taxon>
        <taxon>Bacillati</taxon>
        <taxon>Actinomycetota</taxon>
        <taxon>Actinomycetes</taxon>
        <taxon>Micrococcales</taxon>
        <taxon>Microbacteriaceae</taxon>
        <taxon>Rathayibacter</taxon>
    </lineage>
</organism>
<evidence type="ECO:0000313" key="8">
    <source>
        <dbReference type="Proteomes" id="UP000465031"/>
    </source>
</evidence>
<dbReference type="InterPro" id="IPR009057">
    <property type="entry name" value="Homeodomain-like_sf"/>
</dbReference>
<evidence type="ECO:0000313" key="7">
    <source>
        <dbReference type="EMBL" id="QHC55236.1"/>
    </source>
</evidence>
<dbReference type="RefSeq" id="WP_132505194.1">
    <property type="nucleotide sequence ID" value="NZ_CP047186.1"/>
</dbReference>
<evidence type="ECO:0000256" key="1">
    <source>
        <dbReference type="ARBA" id="ARBA00023015"/>
    </source>
</evidence>
<dbReference type="Pfam" id="PF00440">
    <property type="entry name" value="TetR_N"/>
    <property type="match status" value="1"/>
</dbReference>
<dbReference type="PANTHER" id="PTHR30055">
    <property type="entry name" value="HTH-TYPE TRANSCRIPTIONAL REGULATOR RUTR"/>
    <property type="match status" value="1"/>
</dbReference>
<dbReference type="PANTHER" id="PTHR30055:SF148">
    <property type="entry name" value="TETR-FAMILY TRANSCRIPTIONAL REGULATOR"/>
    <property type="match status" value="1"/>
</dbReference>
<dbReference type="PROSITE" id="PS01081">
    <property type="entry name" value="HTH_TETR_1"/>
    <property type="match status" value="1"/>
</dbReference>
<dbReference type="Gene3D" id="1.10.10.60">
    <property type="entry name" value="Homeodomain-like"/>
    <property type="match status" value="1"/>
</dbReference>
<dbReference type="InterPro" id="IPR011075">
    <property type="entry name" value="TetR_C"/>
</dbReference>
<evidence type="ECO:0000259" key="6">
    <source>
        <dbReference type="PROSITE" id="PS50977"/>
    </source>
</evidence>
<dbReference type="InterPro" id="IPR036271">
    <property type="entry name" value="Tet_transcr_reg_TetR-rel_C_sf"/>
</dbReference>
<accession>A0AAE6V7A6</accession>
<dbReference type="PRINTS" id="PR00455">
    <property type="entry name" value="HTHTETR"/>
</dbReference>
<dbReference type="PROSITE" id="PS50977">
    <property type="entry name" value="HTH_TETR_2"/>
    <property type="match status" value="1"/>
</dbReference>
<dbReference type="KEGG" id="rte:GSU10_06060"/>
<dbReference type="GO" id="GO:0003700">
    <property type="term" value="F:DNA-binding transcription factor activity"/>
    <property type="evidence" value="ECO:0007669"/>
    <property type="project" value="TreeGrafter"/>
</dbReference>
<feature type="DNA-binding region" description="H-T-H motif" evidence="4">
    <location>
        <begin position="46"/>
        <end position="65"/>
    </location>
</feature>
<evidence type="ECO:0000256" key="3">
    <source>
        <dbReference type="ARBA" id="ARBA00023163"/>
    </source>
</evidence>
<protein>
    <submittedName>
        <fullName evidence="7">TetR family transcriptional regulator</fullName>
    </submittedName>
</protein>
<dbReference type="EMBL" id="CP047186">
    <property type="protein sequence ID" value="QHC55236.1"/>
    <property type="molecule type" value="Genomic_DNA"/>
</dbReference>
<name>A0AAE6V7A6_9MICO</name>
<dbReference type="InterPro" id="IPR001647">
    <property type="entry name" value="HTH_TetR"/>
</dbReference>
<gene>
    <name evidence="7" type="ORF">GSU10_06060</name>
</gene>
<dbReference type="SUPFAM" id="SSF46689">
    <property type="entry name" value="Homeodomain-like"/>
    <property type="match status" value="1"/>
</dbReference>
<feature type="domain" description="HTH tetR-type" evidence="6">
    <location>
        <begin position="23"/>
        <end position="83"/>
    </location>
</feature>
<reference evidence="8" key="1">
    <citation type="submission" date="2019-12" db="EMBL/GenBank/DDBJ databases">
        <title>Complete and draft genome sequences of new strains and members of some known species of the genus Rathayibacter isolated from plants.</title>
        <authorList>
            <person name="Tarlachkov S.V."/>
            <person name="Starodumova I.P."/>
            <person name="Dorofeeva L.V."/>
            <person name="Prisyazhnaya N.V."/>
            <person name="Leyn S."/>
            <person name="Zlamal J."/>
            <person name="Elan M."/>
            <person name="Osterman A.L."/>
            <person name="Nadler S."/>
            <person name="Subbotin S.A."/>
            <person name="Evtushenko L.I."/>
        </authorList>
    </citation>
    <scope>NUCLEOTIDE SEQUENCE [LARGE SCALE GENOMIC DNA]</scope>
    <source>
        <strain evidence="8">VKM Ac-2761</strain>
    </source>
</reference>
<evidence type="ECO:0000256" key="5">
    <source>
        <dbReference type="SAM" id="MobiDB-lite"/>
    </source>
</evidence>
<sequence>MTPPTPPSTAACEAARPGRRRDPGRDGEILTAALDVLAETGYEGMTIDMVAARAKAGKATVYRRWESKAELVLEALSCLRGADLAEDSLPDTGSLRGDLVALVKPHAIVDAERKLRIMSGVVAMISKAPELADAVRTAIVEPRARANRLLLRRAIARGEVSADIDVEQLALVTPSMVAYRVLLLREPVTRDYLISLIDGVMLPAAGVRADG</sequence>
<dbReference type="Gene3D" id="1.10.357.10">
    <property type="entry name" value="Tetracycline Repressor, domain 2"/>
    <property type="match status" value="1"/>
</dbReference>
<dbReference type="GO" id="GO:0000976">
    <property type="term" value="F:transcription cis-regulatory region binding"/>
    <property type="evidence" value="ECO:0007669"/>
    <property type="project" value="TreeGrafter"/>
</dbReference>
<keyword evidence="3" id="KW-0804">Transcription</keyword>
<feature type="region of interest" description="Disordered" evidence="5">
    <location>
        <begin position="1"/>
        <end position="25"/>
    </location>
</feature>
<evidence type="ECO:0000256" key="4">
    <source>
        <dbReference type="PROSITE-ProRule" id="PRU00335"/>
    </source>
</evidence>
<dbReference type="AlphaFoldDB" id="A0AAE6V7A6"/>
<proteinExistence type="predicted"/>
<keyword evidence="1" id="KW-0805">Transcription regulation</keyword>
<dbReference type="Pfam" id="PF16859">
    <property type="entry name" value="TetR_C_11"/>
    <property type="match status" value="1"/>
</dbReference>
<dbReference type="Proteomes" id="UP000465031">
    <property type="component" value="Chromosome"/>
</dbReference>